<keyword evidence="2" id="KW-0238">DNA-binding</keyword>
<protein>
    <submittedName>
        <fullName evidence="5">Crp/Fnr family transcriptional regulator</fullName>
    </submittedName>
</protein>
<dbReference type="InterPro" id="IPR000595">
    <property type="entry name" value="cNMP-bd_dom"/>
</dbReference>
<dbReference type="Gene3D" id="1.10.10.10">
    <property type="entry name" value="Winged helix-like DNA-binding domain superfamily/Winged helix DNA-binding domain"/>
    <property type="match status" value="1"/>
</dbReference>
<dbReference type="InterPro" id="IPR036390">
    <property type="entry name" value="WH_DNA-bd_sf"/>
</dbReference>
<dbReference type="OrthoDB" id="6155297at2"/>
<dbReference type="KEGG" id="spai:FPZ24_11900"/>
<dbReference type="Pfam" id="PF00027">
    <property type="entry name" value="cNMP_binding"/>
    <property type="match status" value="1"/>
</dbReference>
<dbReference type="EMBL" id="CP042306">
    <property type="protein sequence ID" value="QDZ08097.1"/>
    <property type="molecule type" value="Genomic_DNA"/>
</dbReference>
<dbReference type="CDD" id="cd00038">
    <property type="entry name" value="CAP_ED"/>
    <property type="match status" value="1"/>
</dbReference>
<dbReference type="PROSITE" id="PS51063">
    <property type="entry name" value="HTH_CRP_2"/>
    <property type="match status" value="1"/>
</dbReference>
<dbReference type="AlphaFoldDB" id="A0A5B8LIF7"/>
<dbReference type="Proteomes" id="UP000315673">
    <property type="component" value="Chromosome"/>
</dbReference>
<dbReference type="SMART" id="SM00419">
    <property type="entry name" value="HTH_CRP"/>
    <property type="match status" value="1"/>
</dbReference>
<evidence type="ECO:0000313" key="5">
    <source>
        <dbReference type="EMBL" id="QDZ08097.1"/>
    </source>
</evidence>
<keyword evidence="3" id="KW-0804">Transcription</keyword>
<dbReference type="PRINTS" id="PR00034">
    <property type="entry name" value="HTHCRP"/>
</dbReference>
<dbReference type="GO" id="GO:0006355">
    <property type="term" value="P:regulation of DNA-templated transcription"/>
    <property type="evidence" value="ECO:0007669"/>
    <property type="project" value="InterPro"/>
</dbReference>
<name>A0A5B8LIF7_9SPHN</name>
<dbReference type="SUPFAM" id="SSF46785">
    <property type="entry name" value="Winged helix' DNA-binding domain"/>
    <property type="match status" value="1"/>
</dbReference>
<evidence type="ECO:0000313" key="6">
    <source>
        <dbReference type="Proteomes" id="UP000315673"/>
    </source>
</evidence>
<dbReference type="InterPro" id="IPR018490">
    <property type="entry name" value="cNMP-bd_dom_sf"/>
</dbReference>
<dbReference type="GO" id="GO:0003677">
    <property type="term" value="F:DNA binding"/>
    <property type="evidence" value="ECO:0007669"/>
    <property type="project" value="UniProtKB-KW"/>
</dbReference>
<feature type="domain" description="HTH crp-type" evidence="4">
    <location>
        <begin position="145"/>
        <end position="219"/>
    </location>
</feature>
<dbReference type="SUPFAM" id="SSF51206">
    <property type="entry name" value="cAMP-binding domain-like"/>
    <property type="match status" value="1"/>
</dbReference>
<evidence type="ECO:0000256" key="3">
    <source>
        <dbReference type="ARBA" id="ARBA00023163"/>
    </source>
</evidence>
<gene>
    <name evidence="5" type="ORF">FPZ24_11900</name>
</gene>
<dbReference type="InterPro" id="IPR036388">
    <property type="entry name" value="WH-like_DNA-bd_sf"/>
</dbReference>
<dbReference type="Pfam" id="PF13545">
    <property type="entry name" value="HTH_Crp_2"/>
    <property type="match status" value="1"/>
</dbReference>
<dbReference type="Gene3D" id="2.60.120.10">
    <property type="entry name" value="Jelly Rolls"/>
    <property type="match status" value="1"/>
</dbReference>
<organism evidence="5 6">
    <name type="scientific">Sphingomonas panacisoli</name>
    <dbReference type="NCBI Taxonomy" id="1813879"/>
    <lineage>
        <taxon>Bacteria</taxon>
        <taxon>Pseudomonadati</taxon>
        <taxon>Pseudomonadota</taxon>
        <taxon>Alphaproteobacteria</taxon>
        <taxon>Sphingomonadales</taxon>
        <taxon>Sphingomonadaceae</taxon>
        <taxon>Sphingomonas</taxon>
    </lineage>
</organism>
<dbReference type="RefSeq" id="WP_146572259.1">
    <property type="nucleotide sequence ID" value="NZ_CP042306.1"/>
</dbReference>
<evidence type="ECO:0000259" key="4">
    <source>
        <dbReference type="PROSITE" id="PS51063"/>
    </source>
</evidence>
<keyword evidence="1" id="KW-0805">Transcription regulation</keyword>
<accession>A0A5B8LIF7</accession>
<dbReference type="InterPro" id="IPR014710">
    <property type="entry name" value="RmlC-like_jellyroll"/>
</dbReference>
<dbReference type="InterPro" id="IPR012318">
    <property type="entry name" value="HTH_CRP"/>
</dbReference>
<evidence type="ECO:0000256" key="1">
    <source>
        <dbReference type="ARBA" id="ARBA00023015"/>
    </source>
</evidence>
<sequence length="241" mass="26639">MSSPIGTKLRAFGQVPSSDVDDLEVLFDQFRSFRPASRLVSEGDRPDFVLAIGEGWAARCKFMRDGGRQITDILLPGDILTLSAGTKSPLDFGIYSLSEMKCAFVPYEAYRAFLHGRPEIENAVQRSALADEGLMRAAVIRLGRQDAFQRVGHFFCETWCRAANVDLIVAGSLPLPLTQSDVGDIVGLTAVHVNRTLRVLREQGLLEWQGRELRIPDLQRLAGQVGYRASMPCEPMEKVAA</sequence>
<proteinExistence type="predicted"/>
<evidence type="ECO:0000256" key="2">
    <source>
        <dbReference type="ARBA" id="ARBA00023125"/>
    </source>
</evidence>
<keyword evidence="6" id="KW-1185">Reference proteome</keyword>
<reference evidence="5 6" key="1">
    <citation type="submission" date="2019-07" db="EMBL/GenBank/DDBJ databases">
        <title>Full genome sequence of Sphingomonas sp. 4R-6-7(HKS19).</title>
        <authorList>
            <person name="Im W.-T."/>
        </authorList>
    </citation>
    <scope>NUCLEOTIDE SEQUENCE [LARGE SCALE GENOMIC DNA]</scope>
    <source>
        <strain evidence="5 6">HKS19</strain>
    </source>
</reference>